<dbReference type="PANTHER" id="PTHR10543">
    <property type="entry name" value="BETA-CAROTENE DIOXYGENASE"/>
    <property type="match status" value="1"/>
</dbReference>
<dbReference type="Gramene" id="mRNA:HanXRQr2_Chr13g0583651">
    <property type="protein sequence ID" value="mRNA:HanXRQr2_Chr13g0583651"/>
    <property type="gene ID" value="HanXRQr2_Chr13g0583651"/>
</dbReference>
<dbReference type="GO" id="GO:0010436">
    <property type="term" value="F:carotenoid dioxygenase activity"/>
    <property type="evidence" value="ECO:0000318"/>
    <property type="project" value="GO_Central"/>
</dbReference>
<dbReference type="EMBL" id="MNCJ02000328">
    <property type="protein sequence ID" value="KAF5772991.1"/>
    <property type="molecule type" value="Genomic_DNA"/>
</dbReference>
<evidence type="ECO:0000256" key="4">
    <source>
        <dbReference type="ARBA" id="ARBA00023004"/>
    </source>
</evidence>
<keyword evidence="3" id="KW-0223">Dioxygenase</keyword>
<reference evidence="6 8" key="1">
    <citation type="journal article" date="2017" name="Nature">
        <title>The sunflower genome provides insights into oil metabolism, flowering and Asterid evolution.</title>
        <authorList>
            <person name="Badouin H."/>
            <person name="Gouzy J."/>
            <person name="Grassa C.J."/>
            <person name="Murat F."/>
            <person name="Staton S.E."/>
            <person name="Cottret L."/>
            <person name="Lelandais-Briere C."/>
            <person name="Owens G.L."/>
            <person name="Carrere S."/>
            <person name="Mayjonade B."/>
            <person name="Legrand L."/>
            <person name="Gill N."/>
            <person name="Kane N.C."/>
            <person name="Bowers J.E."/>
            <person name="Hubner S."/>
            <person name="Bellec A."/>
            <person name="Berard A."/>
            <person name="Berges H."/>
            <person name="Blanchet N."/>
            <person name="Boniface M.C."/>
            <person name="Brunel D."/>
            <person name="Catrice O."/>
            <person name="Chaidir N."/>
            <person name="Claudel C."/>
            <person name="Donnadieu C."/>
            <person name="Faraut T."/>
            <person name="Fievet G."/>
            <person name="Helmstetter N."/>
            <person name="King M."/>
            <person name="Knapp S.J."/>
            <person name="Lai Z."/>
            <person name="Le Paslier M.C."/>
            <person name="Lippi Y."/>
            <person name="Lorenzon L."/>
            <person name="Mandel J.R."/>
            <person name="Marage G."/>
            <person name="Marchand G."/>
            <person name="Marquand E."/>
            <person name="Bret-Mestries E."/>
            <person name="Morien E."/>
            <person name="Nambeesan S."/>
            <person name="Nguyen T."/>
            <person name="Pegot-Espagnet P."/>
            <person name="Pouilly N."/>
            <person name="Raftis F."/>
            <person name="Sallet E."/>
            <person name="Schiex T."/>
            <person name="Thomas J."/>
            <person name="Vandecasteele C."/>
            <person name="Vares D."/>
            <person name="Vear F."/>
            <person name="Vautrin S."/>
            <person name="Crespi M."/>
            <person name="Mangin B."/>
            <person name="Burke J.M."/>
            <person name="Salse J."/>
            <person name="Munos S."/>
            <person name="Vincourt P."/>
            <person name="Rieseberg L.H."/>
            <person name="Langlade N.B."/>
        </authorList>
    </citation>
    <scope>NUCLEOTIDE SEQUENCE [LARGE SCALE GENOMIC DNA]</scope>
    <source>
        <strain evidence="8">cv. SF193</strain>
        <tissue evidence="6">Leaves</tissue>
    </source>
</reference>
<keyword evidence="4 5" id="KW-0408">Iron</keyword>
<feature type="binding site" evidence="5">
    <location>
        <position position="326"/>
    </location>
    <ligand>
        <name>Fe cation</name>
        <dbReference type="ChEBI" id="CHEBI:24875"/>
        <note>catalytic</note>
    </ligand>
</feature>
<evidence type="ECO:0000313" key="6">
    <source>
        <dbReference type="EMBL" id="KAF5772991.1"/>
    </source>
</evidence>
<dbReference type="GO" id="GO:0046872">
    <property type="term" value="F:metal ion binding"/>
    <property type="evidence" value="ECO:0007669"/>
    <property type="project" value="UniProtKB-KW"/>
</dbReference>
<evidence type="ECO:0000313" key="7">
    <source>
        <dbReference type="EMBL" id="OTG01163.1"/>
    </source>
</evidence>
<name>A0A251SRJ5_HELAN</name>
<dbReference type="Proteomes" id="UP000215914">
    <property type="component" value="Chromosome 13"/>
</dbReference>
<dbReference type="GO" id="GO:0016121">
    <property type="term" value="P:carotene catabolic process"/>
    <property type="evidence" value="ECO:0000318"/>
    <property type="project" value="GO_Central"/>
</dbReference>
<dbReference type="PANTHER" id="PTHR10543:SF125">
    <property type="entry name" value="CROCETIN DIALDEHYDE SYNTHASE"/>
    <property type="match status" value="1"/>
</dbReference>
<dbReference type="GO" id="GO:0009570">
    <property type="term" value="C:chloroplast stroma"/>
    <property type="evidence" value="ECO:0000318"/>
    <property type="project" value="GO_Central"/>
</dbReference>
<protein>
    <submittedName>
        <fullName evidence="6">Crocetin dialdehyde synthase</fullName>
        <ecNumber evidence="6">1.13.11.84</ecNumber>
    </submittedName>
    <submittedName>
        <fullName evidence="7">Putative carotenoid oxygenase</fullName>
    </submittedName>
</protein>
<keyword evidence="6" id="KW-0560">Oxidoreductase</keyword>
<sequence>MYLFFGTIHFNKVPLTRRMNTIPGLIHIPFNSLAKNTFKSQTTLTVSVFGLNEGLHFTTNNESQPTLAKHSLLETIFTTLDNAIIKFLDPPLHLSVDPCYTLTGNFAPVDEMSPTECELVYGFLPPCLDGVYIRNGPNPQFIPSGPQHYLDGDGMVHAIKISQGRATFCSRYIKTNKYLFENQLKSSIVPNVIGGMKGLAPFVARAALFCARIVLGQYDIGKGIGVANTNVAFFGGRLYALCESDLPYALKVKHNGDIVTLDQQDFKGKLSMNMTAHPKIDPDTKEAFAFRYWATYPHMTYFRFDAKGNKQKDVPIFSMKEPSLTHDLAITQKYAIICDIQLGAHPMNLIHNGSLVSVDKTKVPRIGVLPRYATDESDIKWFQVPGFNVFHMVNAWDESDEFGNDVLVLVAPNIFSLEHFLERVDLIQASMEKVTINFGTGVVSRQTLSTDNMEFPVINPAYIAKKNKYVYAAICEKTPIKSKMMRTIGVAKLDIATSEEGNKEPHKYTMATRMYGDNCFGGEPFFVARDPEDSNLEEDDGYLVSYVHDESSGESRFLVMDARSPTLEVVAAVKLPQRVPYGLHGLFIKEKYLSSM</sequence>
<dbReference type="Pfam" id="PF03055">
    <property type="entry name" value="RPE65"/>
    <property type="match status" value="1"/>
</dbReference>
<dbReference type="STRING" id="4232.A0A251SRJ5"/>
<feature type="binding site" evidence="5">
    <location>
        <position position="584"/>
    </location>
    <ligand>
        <name>Fe cation</name>
        <dbReference type="ChEBI" id="CHEBI:24875"/>
        <note>catalytic</note>
    </ligand>
</feature>
<evidence type="ECO:0000256" key="3">
    <source>
        <dbReference type="ARBA" id="ARBA00022964"/>
    </source>
</evidence>
<comment type="cofactor">
    <cofactor evidence="5">
        <name>Fe(2+)</name>
        <dbReference type="ChEBI" id="CHEBI:29033"/>
    </cofactor>
    <text evidence="5">Binds 1 Fe(2+) ion per subunit.</text>
</comment>
<reference evidence="7" key="2">
    <citation type="submission" date="2017-02" db="EMBL/GenBank/DDBJ databases">
        <title>Sunflower complete genome.</title>
        <authorList>
            <person name="Langlade N."/>
            <person name="Munos S."/>
        </authorList>
    </citation>
    <scope>NUCLEOTIDE SEQUENCE [LARGE SCALE GENOMIC DNA]</scope>
    <source>
        <tissue evidence="7">Leaves</tissue>
    </source>
</reference>
<feature type="binding site" evidence="5">
    <location>
        <position position="277"/>
    </location>
    <ligand>
        <name>Fe cation</name>
        <dbReference type="ChEBI" id="CHEBI:24875"/>
        <note>catalytic</note>
    </ligand>
</feature>
<evidence type="ECO:0000256" key="2">
    <source>
        <dbReference type="ARBA" id="ARBA00022723"/>
    </source>
</evidence>
<dbReference type="OrthoDB" id="1069523at2759"/>
<reference evidence="6" key="3">
    <citation type="submission" date="2020-06" db="EMBL/GenBank/DDBJ databases">
        <title>Helianthus annuus Genome sequencing and assembly Release 2.</title>
        <authorList>
            <person name="Gouzy J."/>
            <person name="Langlade N."/>
            <person name="Munos S."/>
        </authorList>
    </citation>
    <scope>NUCLEOTIDE SEQUENCE</scope>
    <source>
        <tissue evidence="6">Leaves</tissue>
    </source>
</reference>
<dbReference type="AlphaFoldDB" id="A0A251SRJ5"/>
<organism evidence="7 8">
    <name type="scientific">Helianthus annuus</name>
    <name type="common">Common sunflower</name>
    <dbReference type="NCBI Taxonomy" id="4232"/>
    <lineage>
        <taxon>Eukaryota</taxon>
        <taxon>Viridiplantae</taxon>
        <taxon>Streptophyta</taxon>
        <taxon>Embryophyta</taxon>
        <taxon>Tracheophyta</taxon>
        <taxon>Spermatophyta</taxon>
        <taxon>Magnoliopsida</taxon>
        <taxon>eudicotyledons</taxon>
        <taxon>Gunneridae</taxon>
        <taxon>Pentapetalae</taxon>
        <taxon>asterids</taxon>
        <taxon>campanulids</taxon>
        <taxon>Asterales</taxon>
        <taxon>Asteraceae</taxon>
        <taxon>Asteroideae</taxon>
        <taxon>Heliantheae alliance</taxon>
        <taxon>Heliantheae</taxon>
        <taxon>Helianthus</taxon>
    </lineage>
</organism>
<keyword evidence="2 5" id="KW-0479">Metal-binding</keyword>
<keyword evidence="8" id="KW-1185">Reference proteome</keyword>
<evidence type="ECO:0000313" key="8">
    <source>
        <dbReference type="Proteomes" id="UP000215914"/>
    </source>
</evidence>
<evidence type="ECO:0000256" key="5">
    <source>
        <dbReference type="PIRSR" id="PIRSR604294-1"/>
    </source>
</evidence>
<accession>A0A251SRJ5</accession>
<dbReference type="OMA" id="HELAPTE"/>
<feature type="binding site" evidence="5">
    <location>
        <position position="391"/>
    </location>
    <ligand>
        <name>Fe cation</name>
        <dbReference type="ChEBI" id="CHEBI:24875"/>
        <note>catalytic</note>
    </ligand>
</feature>
<gene>
    <name evidence="7" type="ORF">HannXRQ_Chr13g0399061</name>
    <name evidence="6" type="ORF">HanXRQr2_Chr13g0583651</name>
</gene>
<dbReference type="EMBL" id="CM007902">
    <property type="protein sequence ID" value="OTG01163.1"/>
    <property type="molecule type" value="Genomic_DNA"/>
</dbReference>
<evidence type="ECO:0000256" key="1">
    <source>
        <dbReference type="ARBA" id="ARBA00006787"/>
    </source>
</evidence>
<dbReference type="EC" id="1.13.11.84" evidence="6"/>
<comment type="similarity">
    <text evidence="1">Belongs to the carotenoid oxygenase family.</text>
</comment>
<dbReference type="InterPro" id="IPR004294">
    <property type="entry name" value="Carotenoid_Oase"/>
</dbReference>
<proteinExistence type="inferred from homology"/>
<dbReference type="InParanoid" id="A0A251SRJ5"/>